<dbReference type="EMBL" id="APCN01000894">
    <property type="status" value="NOT_ANNOTATED_CDS"/>
    <property type="molecule type" value="Genomic_DNA"/>
</dbReference>
<dbReference type="VEuPathDB" id="VectorBase:AARA21_006736"/>
<dbReference type="PANTHER" id="PTHR21580:SF61">
    <property type="entry name" value="AT18965P"/>
    <property type="match status" value="1"/>
</dbReference>
<evidence type="ECO:0000313" key="1">
    <source>
        <dbReference type="EnsemblMetazoa" id="AARA002063-PA"/>
    </source>
</evidence>
<dbReference type="KEGG" id="aara:120908459"/>
<dbReference type="PANTHER" id="PTHR21580">
    <property type="entry name" value="SHIPPO-1-RELATED"/>
    <property type="match status" value="1"/>
</dbReference>
<dbReference type="EnsemblMetazoa" id="AARA002063-RA">
    <property type="protein sequence ID" value="AARA002063-PA"/>
    <property type="gene ID" value="AARA002063"/>
</dbReference>
<sequence length="230" mass="25950">MSAKNKGPGPAAYGLPPEIGFNQHDPRKDRKPMYTMRPAFKTRFDTLGPGPAVYDLKKITRVGGPREPKYSLASRLNERKPDLVPGPGAHNNHLVPTMKCKRPPLYSFGQRIDVPNREIIPAPNRYDGLIYMTRTKAPCYSMRPHTKQIHGLEGPGPARYGPTSRDVTHKRAPNYTLRAGHKHLTERTPHPGPNRYGLMNLRMDTTAPSYSFGIRYPDWKDPMIIQGDNC</sequence>
<dbReference type="InterPro" id="IPR051291">
    <property type="entry name" value="CIMAP"/>
</dbReference>
<keyword evidence="2" id="KW-1185">Reference proteome</keyword>
<dbReference type="GO" id="GO:0005856">
    <property type="term" value="C:cytoskeleton"/>
    <property type="evidence" value="ECO:0007669"/>
    <property type="project" value="TreeGrafter"/>
</dbReference>
<protein>
    <submittedName>
        <fullName evidence="1">Uncharacterized protein</fullName>
    </submittedName>
</protein>
<dbReference type="Proteomes" id="UP000075840">
    <property type="component" value="Unassembled WGS sequence"/>
</dbReference>
<dbReference type="GeneID" id="120908459"/>
<dbReference type="AlphaFoldDB" id="A0A182HLD3"/>
<dbReference type="InterPro" id="IPR010736">
    <property type="entry name" value="SHIPPO-rpt"/>
</dbReference>
<name>A0A182HLD3_ANOAR</name>
<evidence type="ECO:0000313" key="2">
    <source>
        <dbReference type="Proteomes" id="UP000075840"/>
    </source>
</evidence>
<dbReference type="VEuPathDB" id="VectorBase:AARA002063"/>
<dbReference type="Pfam" id="PF07004">
    <property type="entry name" value="SHIPPO-rpt"/>
    <property type="match status" value="3"/>
</dbReference>
<dbReference type="RefSeq" id="XP_040175378.1">
    <property type="nucleotide sequence ID" value="XM_040319444.1"/>
</dbReference>
<organism evidence="1 2">
    <name type="scientific">Anopheles arabiensis</name>
    <name type="common">Mosquito</name>
    <dbReference type="NCBI Taxonomy" id="7173"/>
    <lineage>
        <taxon>Eukaryota</taxon>
        <taxon>Metazoa</taxon>
        <taxon>Ecdysozoa</taxon>
        <taxon>Arthropoda</taxon>
        <taxon>Hexapoda</taxon>
        <taxon>Insecta</taxon>
        <taxon>Pterygota</taxon>
        <taxon>Neoptera</taxon>
        <taxon>Endopterygota</taxon>
        <taxon>Diptera</taxon>
        <taxon>Nematocera</taxon>
        <taxon>Culicoidea</taxon>
        <taxon>Culicidae</taxon>
        <taxon>Anophelinae</taxon>
        <taxon>Anopheles</taxon>
    </lineage>
</organism>
<proteinExistence type="predicted"/>
<accession>A0A182HLD3</accession>
<reference evidence="1" key="1">
    <citation type="submission" date="2022-08" db="UniProtKB">
        <authorList>
            <consortium name="EnsemblMetazoa"/>
        </authorList>
    </citation>
    <scope>IDENTIFICATION</scope>
    <source>
        <strain evidence="1">Dongola</strain>
    </source>
</reference>